<keyword evidence="1" id="KW-0479">Metal-binding</keyword>
<dbReference type="GO" id="GO:0006307">
    <property type="term" value="P:DNA alkylation repair"/>
    <property type="evidence" value="ECO:0007669"/>
    <property type="project" value="InterPro"/>
</dbReference>
<feature type="domain" description="GRF-type" evidence="8">
    <location>
        <begin position="464"/>
        <end position="509"/>
    </location>
</feature>
<dbReference type="PROSITE" id="PS51471">
    <property type="entry name" value="FE2OG_OXY"/>
    <property type="match status" value="1"/>
</dbReference>
<feature type="region of interest" description="Disordered" evidence="5">
    <location>
        <begin position="511"/>
        <end position="534"/>
    </location>
</feature>
<dbReference type="EMBL" id="NPHW01004703">
    <property type="protein sequence ID" value="OXV07600.1"/>
    <property type="molecule type" value="Genomic_DNA"/>
</dbReference>
<evidence type="ECO:0000256" key="3">
    <source>
        <dbReference type="ARBA" id="ARBA00022833"/>
    </source>
</evidence>
<dbReference type="InterPro" id="IPR027450">
    <property type="entry name" value="AlkB-like"/>
</dbReference>
<feature type="compositionally biased region" description="Basic and acidic residues" evidence="5">
    <location>
        <begin position="523"/>
        <end position="534"/>
    </location>
</feature>
<dbReference type="InterPro" id="IPR005123">
    <property type="entry name" value="Oxoglu/Fe-dep_dioxygenase_dom"/>
</dbReference>
<dbReference type="PROSITE" id="PS51999">
    <property type="entry name" value="ZF_GRF"/>
    <property type="match status" value="1"/>
</dbReference>
<dbReference type="PANTHER" id="PTHR31212:SF4">
    <property type="entry name" value="ALPHA-KETOGLUTARATE-DEPENDENT DIOXYGENASE ALKB HOMOLOG 3"/>
    <property type="match status" value="1"/>
</dbReference>
<dbReference type="GO" id="GO:0051213">
    <property type="term" value="F:dioxygenase activity"/>
    <property type="evidence" value="ECO:0007669"/>
    <property type="project" value="InterPro"/>
</dbReference>
<evidence type="ECO:0000256" key="1">
    <source>
        <dbReference type="ARBA" id="ARBA00022723"/>
    </source>
</evidence>
<evidence type="ECO:0000256" key="5">
    <source>
        <dbReference type="SAM" id="MobiDB-lite"/>
    </source>
</evidence>
<organism evidence="9 10">
    <name type="scientific">Elaphomyces granulatus</name>
    <dbReference type="NCBI Taxonomy" id="519963"/>
    <lineage>
        <taxon>Eukaryota</taxon>
        <taxon>Fungi</taxon>
        <taxon>Dikarya</taxon>
        <taxon>Ascomycota</taxon>
        <taxon>Pezizomycotina</taxon>
        <taxon>Eurotiomycetes</taxon>
        <taxon>Eurotiomycetidae</taxon>
        <taxon>Eurotiales</taxon>
        <taxon>Elaphomycetaceae</taxon>
        <taxon>Elaphomyces</taxon>
    </lineage>
</organism>
<evidence type="ECO:0000259" key="7">
    <source>
        <dbReference type="PROSITE" id="PS51471"/>
    </source>
</evidence>
<protein>
    <recommendedName>
        <fullName evidence="11">Fe2OG dioxygenase domain-containing protein</fullName>
    </recommendedName>
</protein>
<feature type="domain" description="Fe2OG dioxygenase" evidence="7">
    <location>
        <begin position="303"/>
        <end position="453"/>
    </location>
</feature>
<evidence type="ECO:0000313" key="10">
    <source>
        <dbReference type="Proteomes" id="UP000243515"/>
    </source>
</evidence>
<dbReference type="OrthoDB" id="545910at2759"/>
<evidence type="ECO:0000256" key="2">
    <source>
        <dbReference type="ARBA" id="ARBA00022771"/>
    </source>
</evidence>
<evidence type="ECO:0000313" key="9">
    <source>
        <dbReference type="EMBL" id="OXV07600.1"/>
    </source>
</evidence>
<dbReference type="PROSITE" id="PS51140">
    <property type="entry name" value="CUE"/>
    <property type="match status" value="1"/>
</dbReference>
<dbReference type="GO" id="GO:0008270">
    <property type="term" value="F:zinc ion binding"/>
    <property type="evidence" value="ECO:0007669"/>
    <property type="project" value="UniProtKB-KW"/>
</dbReference>
<keyword evidence="3" id="KW-0862">Zinc</keyword>
<evidence type="ECO:0008006" key="11">
    <source>
        <dbReference type="Google" id="ProtNLM"/>
    </source>
</evidence>
<dbReference type="SUPFAM" id="SSF51197">
    <property type="entry name" value="Clavaminate synthase-like"/>
    <property type="match status" value="1"/>
</dbReference>
<name>A0A232LTV4_9EURO</name>
<dbReference type="CDD" id="cd14279">
    <property type="entry name" value="CUE"/>
    <property type="match status" value="1"/>
</dbReference>
<dbReference type="AlphaFoldDB" id="A0A232LTV4"/>
<dbReference type="GO" id="GO:0043130">
    <property type="term" value="F:ubiquitin binding"/>
    <property type="evidence" value="ECO:0007669"/>
    <property type="project" value="InterPro"/>
</dbReference>
<reference evidence="9 10" key="1">
    <citation type="journal article" date="2015" name="Environ. Microbiol.">
        <title>Metagenome sequence of Elaphomyces granulatus from sporocarp tissue reveals Ascomycota ectomycorrhizal fingerprints of genome expansion and a Proteobacteria-rich microbiome.</title>
        <authorList>
            <person name="Quandt C.A."/>
            <person name="Kohler A."/>
            <person name="Hesse C.N."/>
            <person name="Sharpton T.J."/>
            <person name="Martin F."/>
            <person name="Spatafora J.W."/>
        </authorList>
    </citation>
    <scope>NUCLEOTIDE SEQUENCE [LARGE SCALE GENOMIC DNA]</scope>
    <source>
        <strain evidence="9 10">OSC145934</strain>
    </source>
</reference>
<dbReference type="Gene3D" id="2.60.120.590">
    <property type="entry name" value="Alpha-ketoglutarate-dependent dioxygenase AlkB-like"/>
    <property type="match status" value="1"/>
</dbReference>
<gene>
    <name evidence="9" type="ORF">Egran_04634</name>
</gene>
<proteinExistence type="predicted"/>
<dbReference type="Proteomes" id="UP000243515">
    <property type="component" value="Unassembled WGS sequence"/>
</dbReference>
<feature type="region of interest" description="Disordered" evidence="5">
    <location>
        <begin position="362"/>
        <end position="401"/>
    </location>
</feature>
<dbReference type="Pfam" id="PF13532">
    <property type="entry name" value="2OG-FeII_Oxy_2"/>
    <property type="match status" value="1"/>
</dbReference>
<dbReference type="InterPro" id="IPR003892">
    <property type="entry name" value="CUE"/>
</dbReference>
<feature type="domain" description="CUE" evidence="6">
    <location>
        <begin position="56"/>
        <end position="99"/>
    </location>
</feature>
<evidence type="ECO:0000259" key="6">
    <source>
        <dbReference type="PROSITE" id="PS51140"/>
    </source>
</evidence>
<comment type="caution">
    <text evidence="9">The sequence shown here is derived from an EMBL/GenBank/DDBJ whole genome shotgun (WGS) entry which is preliminary data.</text>
</comment>
<dbReference type="InterPro" id="IPR032854">
    <property type="entry name" value="ALKBH3"/>
</dbReference>
<sequence>MDAYVSRTKRRKFLPSPPAAIDLNGCAAAATQTVNSSARISGYDVDDDGGGGDDLDTDVKLAMLLSLFPNRLEAELLDILVSCDGDVEAASAALARGGVVIDGAAPASTQTSPGATFLANKPGKIQTSLSSFAIIHATTSGDDVGGKKRIVLDTDGSLMKAKTKKGKTLHLFTVEDIAASTPCSLIPNFLAPAEANALLEELLEESKTFERYTFQLFQNTVQSPHTSAFFVANLDDHRRRRSGNNEYVYNGTFRSDVRPLTPCMRAVSEKVQRAVNEEVRKRIRTHYPGGRKLRYQQSPQDWVPNVAVVNCYNGPSESVGYHSDELTYLGPRAIIGSLSLGVSREFRVRRVVARDDVTETTAGAADDQYDGREKTPSHQIGDLSSSSGKHPDVASTAADSQGQISIHLPHNSLLVMHAEMQEEWKHSIPAVQTIEPHPVSGNRRINITYRWYRESLRPAYTPRCRCGIPTVLRCVQRKRETRGRYMWMCYAGAAPGKEGCSFFQWAEFDEDGEPVWNTGPLGEGRRKEEEGNVA</sequence>
<dbReference type="InterPro" id="IPR037151">
    <property type="entry name" value="AlkB-like_sf"/>
</dbReference>
<dbReference type="InterPro" id="IPR010666">
    <property type="entry name" value="Znf_GRF"/>
</dbReference>
<accession>A0A232LTV4</accession>
<keyword evidence="10" id="KW-1185">Reference proteome</keyword>
<evidence type="ECO:0000259" key="8">
    <source>
        <dbReference type="PROSITE" id="PS51999"/>
    </source>
</evidence>
<evidence type="ECO:0000256" key="4">
    <source>
        <dbReference type="PROSITE-ProRule" id="PRU01343"/>
    </source>
</evidence>
<dbReference type="PANTHER" id="PTHR31212">
    <property type="entry name" value="ALPHA-KETOGLUTARATE-DEPENDENT DIOXYGENASE ALKB HOMOLOG 3"/>
    <property type="match status" value="1"/>
</dbReference>
<keyword evidence="2 4" id="KW-0863">Zinc-finger</keyword>